<feature type="transmembrane region" description="Helical" evidence="1">
    <location>
        <begin position="143"/>
        <end position="161"/>
    </location>
</feature>
<proteinExistence type="predicted"/>
<gene>
    <name evidence="3" type="ORF">VNE69_11006</name>
</gene>
<keyword evidence="1" id="KW-0472">Membrane</keyword>
<keyword evidence="1" id="KW-0812">Transmembrane</keyword>
<dbReference type="AlphaFoldDB" id="A0AAX4JFT4"/>
<dbReference type="Proteomes" id="UP001334084">
    <property type="component" value="Chromosome 11"/>
</dbReference>
<evidence type="ECO:0000313" key="3">
    <source>
        <dbReference type="EMBL" id="WUR04834.1"/>
    </source>
</evidence>
<sequence length="164" mass="19395">MIFFYLLNLSIIKGLTISELDESDNTVSNSAVDYPEPNFGPKNFRKSKNPDQKYFHYDAPSIIESYFINSILNGYDEEFVEKFIQELDNNQISSIYKHLEKIKTYHLHKITPQKYISTIKKEIDDVQIRLRHTIDNRKDYKTTICYICGAIIVLILIYLIFLKR</sequence>
<accession>A0AAX4JFT4</accession>
<evidence type="ECO:0000313" key="4">
    <source>
        <dbReference type="Proteomes" id="UP001334084"/>
    </source>
</evidence>
<keyword evidence="1" id="KW-1133">Transmembrane helix</keyword>
<keyword evidence="4" id="KW-1185">Reference proteome</keyword>
<feature type="chain" id="PRO_5043601374" evidence="2">
    <location>
        <begin position="19"/>
        <end position="164"/>
    </location>
</feature>
<keyword evidence="2" id="KW-0732">Signal</keyword>
<evidence type="ECO:0000256" key="1">
    <source>
        <dbReference type="SAM" id="Phobius"/>
    </source>
</evidence>
<feature type="signal peptide" evidence="2">
    <location>
        <begin position="1"/>
        <end position="18"/>
    </location>
</feature>
<dbReference type="GeneID" id="90542680"/>
<protein>
    <submittedName>
        <fullName evidence="3">SP-containing membrane protein</fullName>
    </submittedName>
</protein>
<evidence type="ECO:0000256" key="2">
    <source>
        <dbReference type="SAM" id="SignalP"/>
    </source>
</evidence>
<organism evidence="3 4">
    <name type="scientific">Vairimorpha necatrix</name>
    <dbReference type="NCBI Taxonomy" id="6039"/>
    <lineage>
        <taxon>Eukaryota</taxon>
        <taxon>Fungi</taxon>
        <taxon>Fungi incertae sedis</taxon>
        <taxon>Microsporidia</taxon>
        <taxon>Nosematidae</taxon>
        <taxon>Vairimorpha</taxon>
    </lineage>
</organism>
<dbReference type="KEGG" id="vnx:VNE69_11006"/>
<name>A0AAX4JFT4_9MICR</name>
<dbReference type="RefSeq" id="XP_065330979.1">
    <property type="nucleotide sequence ID" value="XM_065474907.1"/>
</dbReference>
<dbReference type="EMBL" id="CP142736">
    <property type="protein sequence ID" value="WUR04834.1"/>
    <property type="molecule type" value="Genomic_DNA"/>
</dbReference>
<reference evidence="3" key="1">
    <citation type="journal article" date="2024" name="BMC Genomics">
        <title>Functional annotation of a divergent genome using sequence and structure-based similarity.</title>
        <authorList>
            <person name="Svedberg D."/>
            <person name="Winiger R.R."/>
            <person name="Berg A."/>
            <person name="Sharma H."/>
            <person name="Tellgren-Roth C."/>
            <person name="Debrunner-Vossbrinck B.A."/>
            <person name="Vossbrinck C.R."/>
            <person name="Barandun J."/>
        </authorList>
    </citation>
    <scope>NUCLEOTIDE SEQUENCE</scope>
    <source>
        <strain evidence="3">Illinois isolate</strain>
    </source>
</reference>